<evidence type="ECO:0000256" key="2">
    <source>
        <dbReference type="ARBA" id="ARBA00022512"/>
    </source>
</evidence>
<dbReference type="InterPro" id="IPR009459">
    <property type="entry name" value="MucBP_dom"/>
</dbReference>
<comment type="subcellular location">
    <subcellularLocation>
        <location evidence="1">Secreted</location>
        <location evidence="1">Cell wall</location>
        <topology evidence="1">Peptidoglycan-anchor</topology>
    </subcellularLocation>
</comment>
<evidence type="ECO:0000256" key="1">
    <source>
        <dbReference type="ARBA" id="ARBA00004168"/>
    </source>
</evidence>
<evidence type="ECO:0000256" key="9">
    <source>
        <dbReference type="SAM" id="SignalP"/>
    </source>
</evidence>
<keyword evidence="8" id="KW-0812">Transmembrane</keyword>
<evidence type="ECO:0000256" key="4">
    <source>
        <dbReference type="ARBA" id="ARBA00022729"/>
    </source>
</evidence>
<evidence type="ECO:0000256" key="5">
    <source>
        <dbReference type="ARBA" id="ARBA00022737"/>
    </source>
</evidence>
<name>A0A7T0MAP4_LISSE</name>
<keyword evidence="11" id="KW-0614">Plasmid</keyword>
<dbReference type="RefSeq" id="WP_199202592.1">
    <property type="nucleotide sequence ID" value="NZ_MW124301.1"/>
</dbReference>
<proteinExistence type="predicted"/>
<feature type="compositionally biased region" description="Polar residues" evidence="7">
    <location>
        <begin position="661"/>
        <end position="671"/>
    </location>
</feature>
<feature type="domain" description="Gram-positive cocci surface proteins LPxTG" evidence="10">
    <location>
        <begin position="691"/>
        <end position="726"/>
    </location>
</feature>
<evidence type="ECO:0000313" key="11">
    <source>
        <dbReference type="EMBL" id="QPL19372.1"/>
    </source>
</evidence>
<dbReference type="Gene3D" id="3.10.20.320">
    <property type="entry name" value="Putative peptidoglycan bound protein (lpxtg motif)"/>
    <property type="match status" value="5"/>
</dbReference>
<dbReference type="InterPro" id="IPR022038">
    <property type="entry name" value="Ig-like_bact"/>
</dbReference>
<protein>
    <submittedName>
        <fullName evidence="11">LPXTG cell wall anchor domain-containing protein</fullName>
    </submittedName>
</protein>
<accession>A0A7T0MAP4</accession>
<keyword evidence="4 9" id="KW-0732">Signal</keyword>
<dbReference type="Pfam" id="PF06458">
    <property type="entry name" value="MucBP"/>
    <property type="match status" value="5"/>
</dbReference>
<reference evidence="11" key="2">
    <citation type="submission" date="2020-10" db="EMBL/GenBank/DDBJ databases">
        <authorList>
            <person name="Chmielowska C.A."/>
            <person name="Korsak D."/>
            <person name="Bartosik D."/>
        </authorList>
    </citation>
    <scope>NUCLEOTIDE SEQUENCE</scope>
    <source>
        <strain evidence="11">Sr12</strain>
        <plasmid evidence="11">pLIS4</plasmid>
    </source>
</reference>
<feature type="compositionally biased region" description="Basic and acidic residues" evidence="7">
    <location>
        <begin position="680"/>
        <end position="690"/>
    </location>
</feature>
<evidence type="ECO:0000256" key="3">
    <source>
        <dbReference type="ARBA" id="ARBA00022525"/>
    </source>
</evidence>
<dbReference type="Pfam" id="PF07523">
    <property type="entry name" value="Big_3"/>
    <property type="match status" value="1"/>
</dbReference>
<dbReference type="Pfam" id="PF00746">
    <property type="entry name" value="Gram_pos_anchor"/>
    <property type="match status" value="1"/>
</dbReference>
<keyword evidence="6" id="KW-0572">Peptidoglycan-anchor</keyword>
<dbReference type="InterPro" id="IPR019931">
    <property type="entry name" value="LPXTG_anchor"/>
</dbReference>
<reference evidence="11" key="1">
    <citation type="journal article" date="2020" name="Int. J. Mol. Sci.">
        <title>Genetic Carriers and Genomic Distribution of cadA6-A Novel Variant of a Cadmium Resistance Determinant Identified in Listeria spp.</title>
        <authorList>
            <person name="Chmielowska C."/>
            <person name="Korsak D."/>
            <person name="Szmulkowska B."/>
            <person name="Krop A."/>
            <person name="Lipka K."/>
            <person name="Krupinska M."/>
            <person name="Bartosik D."/>
        </authorList>
    </citation>
    <scope>NUCLEOTIDE SEQUENCE</scope>
    <source>
        <strain evidence="11">Sr12</strain>
    </source>
</reference>
<keyword evidence="5" id="KW-0677">Repeat</keyword>
<gene>
    <name evidence="11" type="ORF">pLIS400131c</name>
</gene>
<evidence type="ECO:0000259" key="10">
    <source>
        <dbReference type="PROSITE" id="PS50847"/>
    </source>
</evidence>
<geneLocation type="plasmid" evidence="11">
    <name>pLIS4</name>
</geneLocation>
<keyword evidence="8" id="KW-1133">Transmembrane helix</keyword>
<evidence type="ECO:0000256" key="6">
    <source>
        <dbReference type="ARBA" id="ARBA00023088"/>
    </source>
</evidence>
<keyword evidence="3" id="KW-0964">Secreted</keyword>
<feature type="chain" id="PRO_5030924932" evidence="9">
    <location>
        <begin position="28"/>
        <end position="726"/>
    </location>
</feature>
<dbReference type="NCBIfam" id="TIGR01167">
    <property type="entry name" value="LPXTG_anchor"/>
    <property type="match status" value="1"/>
</dbReference>
<keyword evidence="8" id="KW-0472">Membrane</keyword>
<organism evidence="11">
    <name type="scientific">Listeria seeligeri</name>
    <dbReference type="NCBI Taxonomy" id="1640"/>
    <lineage>
        <taxon>Bacteria</taxon>
        <taxon>Bacillati</taxon>
        <taxon>Bacillota</taxon>
        <taxon>Bacilli</taxon>
        <taxon>Bacillales</taxon>
        <taxon>Listeriaceae</taxon>
        <taxon>Listeria</taxon>
    </lineage>
</organism>
<evidence type="ECO:0000256" key="7">
    <source>
        <dbReference type="SAM" id="MobiDB-lite"/>
    </source>
</evidence>
<sequence>MKKIFSLLASVCLILLTLPVGFTEVHAATVQNNYSENSANNGSGSFRTVKARAGINVASDDSVFSSGNQAANEMSIPKKEIIPGDRLGLLLIADINSNVNGSGDKLTLSAVLDKRITLDENSVITVNQNGDDRQVTLPWNDVTYDKANNTFSVEITPNTLGGPNLSGTIGVTVYAKSDTTIPEGYTTLPINLTAIYTNPDSQVYRSGVTSMYYEKGKAQINVHDSTIKVGDVWNAEDNFDSAVDGYGKLVALFNIQVDESQVETDRVGVFEVPYMYDGITSVAKVTVVNNAQDVTVRYVGGEGKELATSDTLSGNIGDAYTSAAKTIDGWKLKETPENATGTFSDTAQTVTYVYEKAAVAGRDVTVRYVDGAGKELATSDILSGNVGDTYTSIAKDIEGWKLKETPENATGTFSDTAQTVTYVYEKAAVAGQDVTVRYVDGAGKELATSDILSGNVGDTYTSIAKDIEGWKLKETPENATGTFSDTAQTVTYVYEKAAVAGQDVTVRYVDGAGKELATSDILSGNVGDIYTSTAKVIDGWKLKKTPTNATGTFSDTAQTVTYVYEKAAVAGQDVTVRYVDGAGKELATSDILSGNVGDTYTSIAKDIEGWNLKAMPANATGTFSDSAQTVTYVYEKNTDDIIPLPLPEEPTTPSDDKISGGKSNVTPTGKMSIQPAVTKEPTKQTKEKSSLPKTGDSTQNNGVLAGLALLLFGIALFMRRPTRKNK</sequence>
<dbReference type="PROSITE" id="PS50847">
    <property type="entry name" value="GRAM_POS_ANCHORING"/>
    <property type="match status" value="1"/>
</dbReference>
<feature type="region of interest" description="Disordered" evidence="7">
    <location>
        <begin position="641"/>
        <end position="699"/>
    </location>
</feature>
<dbReference type="EMBL" id="MW124301">
    <property type="protein sequence ID" value="QPL19372.1"/>
    <property type="molecule type" value="Genomic_DNA"/>
</dbReference>
<dbReference type="AlphaFoldDB" id="A0A7T0MAP4"/>
<feature type="signal peptide" evidence="9">
    <location>
        <begin position="1"/>
        <end position="27"/>
    </location>
</feature>
<feature type="transmembrane region" description="Helical" evidence="8">
    <location>
        <begin position="702"/>
        <end position="718"/>
    </location>
</feature>
<keyword evidence="2" id="KW-0134">Cell wall</keyword>
<evidence type="ECO:0000256" key="8">
    <source>
        <dbReference type="SAM" id="Phobius"/>
    </source>
</evidence>